<evidence type="ECO:0000313" key="4">
    <source>
        <dbReference type="EMBL" id="AMQ67415.1"/>
    </source>
</evidence>
<dbReference type="RefSeq" id="YP_009259481.1">
    <property type="nucleotide sequence ID" value="NC_030395.1"/>
</dbReference>
<dbReference type="GO" id="GO:0003968">
    <property type="term" value="F:RNA-directed RNA polymerase activity"/>
    <property type="evidence" value="ECO:0007669"/>
    <property type="project" value="UniProtKB-KW"/>
</dbReference>
<dbReference type="EMBL" id="KT921180">
    <property type="protein sequence ID" value="AMQ67415.1"/>
    <property type="molecule type" value="Genomic_RNA"/>
</dbReference>
<dbReference type="KEGG" id="vg:28218204"/>
<keyword evidence="2" id="KW-0808">Transferase</keyword>
<dbReference type="GeneID" id="28218204"/>
<proteinExistence type="predicted"/>
<evidence type="ECO:0000256" key="2">
    <source>
        <dbReference type="ARBA" id="ARBA00022679"/>
    </source>
</evidence>
<keyword evidence="1 4" id="KW-0696">RNA-directed RNA polymerase</keyword>
<dbReference type="InterPro" id="IPR043502">
    <property type="entry name" value="DNA/RNA_pol_sf"/>
</dbReference>
<dbReference type="PANTHER" id="PTHR34456:SF9">
    <property type="entry name" value="MITOVIRUS RNA-DEPENDENT RNA POLYMERASE"/>
    <property type="match status" value="1"/>
</dbReference>
<keyword evidence="3" id="KW-0548">Nucleotidyltransferase</keyword>
<name>A0A191KCN6_9VIRU</name>
<reference evidence="4 5" key="1">
    <citation type="journal article" date="2016" name="PLoS ONE">
        <title>Characterization of Five Novel Mitoviruses in the White Pine Blister Rust Fungus Cronartium ribicola.</title>
        <authorList>
            <person name="Liu J.J."/>
            <person name="Chan D."/>
            <person name="Xiang Y."/>
            <person name="Williams H."/>
            <person name="Li X.R."/>
            <person name="Sniezko R.A."/>
            <person name="Sturrock R.N."/>
        </authorList>
    </citation>
    <scope>NUCLEOTIDE SEQUENCE [LARGE SCALE GENOMIC DNA]</scope>
    <source>
        <strain evidence="4">CrMV2-BC-u3</strain>
    </source>
</reference>
<dbReference type="OrthoDB" id="14837at10239"/>
<evidence type="ECO:0000256" key="3">
    <source>
        <dbReference type="ARBA" id="ARBA00022695"/>
    </source>
</evidence>
<keyword evidence="5" id="KW-1185">Reference proteome</keyword>
<protein>
    <submittedName>
        <fullName evidence="4">RNA-dependent RNA polymerase</fullName>
    </submittedName>
</protein>
<gene>
    <name evidence="4" type="primary">RdRp</name>
</gene>
<dbReference type="SUPFAM" id="SSF56672">
    <property type="entry name" value="DNA/RNA polymerases"/>
    <property type="match status" value="1"/>
</dbReference>
<evidence type="ECO:0000313" key="5">
    <source>
        <dbReference type="Proteomes" id="UP000202065"/>
    </source>
</evidence>
<organism evidence="4 5">
    <name type="scientific">Cronartium ribicola mitovirus 2</name>
    <dbReference type="NCBI Taxonomy" id="1816485"/>
    <lineage>
        <taxon>Viruses</taxon>
        <taxon>Riboviria</taxon>
        <taxon>Orthornavirae</taxon>
        <taxon>Lenarviricota</taxon>
        <taxon>Howeltoviricetes</taxon>
        <taxon>Cryppavirales</taxon>
        <taxon>Mitoviridae</taxon>
        <taxon>Unuamitovirus</taxon>
        <taxon>Unuamitovirus crri2</taxon>
    </lineage>
</organism>
<accession>A0A191KCN6</accession>
<dbReference type="InterPro" id="IPR008686">
    <property type="entry name" value="RNA_pol_mitovir"/>
</dbReference>
<dbReference type="Pfam" id="PF05919">
    <property type="entry name" value="Mitovir_RNA_pol"/>
    <property type="match status" value="1"/>
</dbReference>
<dbReference type="PANTHER" id="PTHR34456">
    <property type="entry name" value="MITOVIRUS RNA-DEPENDENT RNA POLYMERASE"/>
    <property type="match status" value="1"/>
</dbReference>
<sequence>MNIQAMMRWLAVHHSCSPELMNVVETVLIKWDLLVRTKGIKETVKYFKASRLHCTRYICGDPLLVSEGISISKDGLPNLIKGHGKSFFRNKKINEIRIILTILSMGRIIPGTGECDLTPISKPWLGQIPTSITRWINSRTDISKVEIEWKEPHWSTKAGPKGQAIASSIEDLASLPETLRTDIRTIGGEELSEYIDTLEPYYKNILPNPKRRSKLASSIRRLHIVLDKEYKTRPIAIIDYWSQTSLVPYHDYIMKWIQKQYGDYTLQSKVGKQIVKGQGRIYSFDLQNATDRFPLEFQKIVFAKFFGSKKADAWARIITQYPFELKDGSTVSYNCGQPIGAYSSWAIFTASHHLILQYIRFIHPETIYGVLGDDVVIRGDRGAFLYKEVMSCLDVKISESKTHVSNDTFEFAKRWFHKGAEITPFPLNEAIEAGTDVAKASQLFLNLPLRGWYLGGNDLSQSILEFMKSKIVPSNFASYLARRSARFIYFQKWAITGCYSYLSKLHPLVLVSGSSVCNHTERLRTAIMLGISKATAKEISQILEDINTLLKRKDIQGLVDQTTDSPSYTDLRPGEYALGKISLKLQKELRQFDVDIHMLSKMAAVPDWATHLGEASISKLKGIPVGRRPDPDTYISERRAVTATRSLLRVYNNFNTETQQFFAIRPAIHRPDANKSIGSHVRTAAQAIS</sequence>
<evidence type="ECO:0000256" key="1">
    <source>
        <dbReference type="ARBA" id="ARBA00022484"/>
    </source>
</evidence>
<dbReference type="Proteomes" id="UP000202065">
    <property type="component" value="Segment"/>
</dbReference>